<sequence>MLLTCTKYVQYHNNICISSFADIGANLTDEMYQGTYHGNKKHEADLNLVLKRAWEAGLSKMIITGTSLSDSKTALELAKTNEQLYCTVGCHPTRCAEFESDGTDPDVYLESLLQLALDNRDNVIAIGECGLDYDRTHFCAPDIQRQYFEKQINLAEVTGLPMFLHCRNSAADLVKILTTHREKITGGVVHSFDGTKEEAQQILDLDLFIGLNGCSLKTEDNLAVAVTIPVERLMIETDCPWCEIRPTHAGHKHLKTTFPNKKKEKWESGVMVKSRNEPNCIVQVLEVLAAVRNEDPDELADNLYKNTLKLFFPSEA</sequence>
<dbReference type="Pfam" id="PF01026">
    <property type="entry name" value="TatD_DNase"/>
    <property type="match status" value="1"/>
</dbReference>
<dbReference type="InterPro" id="IPR050891">
    <property type="entry name" value="TatD-type_Hydrolase"/>
</dbReference>
<dbReference type="EMBL" id="JAHLQT010001730">
    <property type="protein sequence ID" value="KAG7177805.1"/>
    <property type="molecule type" value="Genomic_DNA"/>
</dbReference>
<dbReference type="Proteomes" id="UP000747542">
    <property type="component" value="Unassembled WGS sequence"/>
</dbReference>
<keyword evidence="3 7" id="KW-0479">Metal-binding</keyword>
<dbReference type="InterPro" id="IPR018228">
    <property type="entry name" value="DNase_TatD-rel_CS"/>
</dbReference>
<keyword evidence="2" id="KW-0540">Nuclease</keyword>
<evidence type="ECO:0000256" key="4">
    <source>
        <dbReference type="ARBA" id="ARBA00022801"/>
    </source>
</evidence>
<comment type="similarity">
    <text evidence="1">Belongs to the metallo-dependent hydrolases superfamily. TatD-type hydrolase family.</text>
</comment>
<keyword evidence="4" id="KW-0378">Hydrolase</keyword>
<evidence type="ECO:0000256" key="3">
    <source>
        <dbReference type="ARBA" id="ARBA00022723"/>
    </source>
</evidence>
<protein>
    <recommendedName>
        <fullName evidence="5">Deoxyribonuclease TATDN1</fullName>
    </recommendedName>
</protein>
<dbReference type="AlphaFoldDB" id="A0A8J5ND68"/>
<comment type="function">
    <text evidence="6">Deoxyribonuclease which catalyzes (in vitro) the decatenation of kinetoplast DNA, which are circular DNA catenated to each other, producing linear DNA molecules. Plays an important role in chromosomal segregation and cell cycle progression during eye development probably via its DNA decatenation activity.</text>
</comment>
<dbReference type="PANTHER" id="PTHR10060">
    <property type="entry name" value="TATD FAMILY DEOXYRIBONUCLEASE"/>
    <property type="match status" value="1"/>
</dbReference>
<evidence type="ECO:0000256" key="2">
    <source>
        <dbReference type="ARBA" id="ARBA00022722"/>
    </source>
</evidence>
<dbReference type="PANTHER" id="PTHR10060:SF15">
    <property type="entry name" value="DEOXYRIBONUCLEASE TATDN1"/>
    <property type="match status" value="1"/>
</dbReference>
<proteinExistence type="inferred from homology"/>
<name>A0A8J5ND68_HOMAM</name>
<comment type="caution">
    <text evidence="8">The sequence shown here is derived from an EMBL/GenBank/DDBJ whole genome shotgun (WGS) entry which is preliminary data.</text>
</comment>
<evidence type="ECO:0000256" key="7">
    <source>
        <dbReference type="PIRSR" id="PIRSR005902-1"/>
    </source>
</evidence>
<dbReference type="GO" id="GO:0005829">
    <property type="term" value="C:cytosol"/>
    <property type="evidence" value="ECO:0007669"/>
    <property type="project" value="TreeGrafter"/>
</dbReference>
<dbReference type="PROSITE" id="PS01091">
    <property type="entry name" value="TATD_3"/>
    <property type="match status" value="1"/>
</dbReference>
<dbReference type="InterPro" id="IPR032466">
    <property type="entry name" value="Metal_Hydrolase"/>
</dbReference>
<evidence type="ECO:0000256" key="6">
    <source>
        <dbReference type="ARBA" id="ARBA00045223"/>
    </source>
</evidence>
<dbReference type="GO" id="GO:0008296">
    <property type="term" value="F:3'-5'-DNA exonuclease activity"/>
    <property type="evidence" value="ECO:0007669"/>
    <property type="project" value="TreeGrafter"/>
</dbReference>
<dbReference type="CDD" id="cd01310">
    <property type="entry name" value="TatD_DNAse"/>
    <property type="match status" value="1"/>
</dbReference>
<keyword evidence="9" id="KW-1185">Reference proteome</keyword>
<dbReference type="FunFam" id="3.20.20.140:FF:000040">
    <property type="entry name" value="Putative tatD related deoxyribonuclease"/>
    <property type="match status" value="1"/>
</dbReference>
<gene>
    <name evidence="8" type="primary">TATDN1-L</name>
    <name evidence="8" type="ORF">Hamer_G024628</name>
</gene>
<evidence type="ECO:0000256" key="1">
    <source>
        <dbReference type="ARBA" id="ARBA00009275"/>
    </source>
</evidence>
<dbReference type="GO" id="GO:0046872">
    <property type="term" value="F:metal ion binding"/>
    <property type="evidence" value="ECO:0007669"/>
    <property type="project" value="UniProtKB-KW"/>
</dbReference>
<feature type="binding site" evidence="7">
    <location>
        <position position="238"/>
    </location>
    <ligand>
        <name>a divalent metal cation</name>
        <dbReference type="ChEBI" id="CHEBI:60240"/>
        <label>1</label>
    </ligand>
</feature>
<dbReference type="InterPro" id="IPR001130">
    <property type="entry name" value="TatD-like"/>
</dbReference>
<feature type="binding site" evidence="7">
    <location>
        <position position="190"/>
    </location>
    <ligand>
        <name>a divalent metal cation</name>
        <dbReference type="ChEBI" id="CHEBI:60240"/>
        <label>2</label>
    </ligand>
</feature>
<accession>A0A8J5ND68</accession>
<evidence type="ECO:0000256" key="5">
    <source>
        <dbReference type="ARBA" id="ARBA00039767"/>
    </source>
</evidence>
<evidence type="ECO:0000313" key="9">
    <source>
        <dbReference type="Proteomes" id="UP000747542"/>
    </source>
</evidence>
<dbReference type="SUPFAM" id="SSF51556">
    <property type="entry name" value="Metallo-dependent hydrolases"/>
    <property type="match status" value="1"/>
</dbReference>
<dbReference type="Gene3D" id="3.20.20.140">
    <property type="entry name" value="Metal-dependent hydrolases"/>
    <property type="match status" value="1"/>
</dbReference>
<dbReference type="PIRSF" id="PIRSF005902">
    <property type="entry name" value="DNase_TatD"/>
    <property type="match status" value="1"/>
</dbReference>
<feature type="binding site" evidence="7">
    <location>
        <position position="128"/>
    </location>
    <ligand>
        <name>a divalent metal cation</name>
        <dbReference type="ChEBI" id="CHEBI:60240"/>
        <label>1</label>
    </ligand>
</feature>
<organism evidence="8 9">
    <name type="scientific">Homarus americanus</name>
    <name type="common">American lobster</name>
    <dbReference type="NCBI Taxonomy" id="6706"/>
    <lineage>
        <taxon>Eukaryota</taxon>
        <taxon>Metazoa</taxon>
        <taxon>Ecdysozoa</taxon>
        <taxon>Arthropoda</taxon>
        <taxon>Crustacea</taxon>
        <taxon>Multicrustacea</taxon>
        <taxon>Malacostraca</taxon>
        <taxon>Eumalacostraca</taxon>
        <taxon>Eucarida</taxon>
        <taxon>Decapoda</taxon>
        <taxon>Pleocyemata</taxon>
        <taxon>Astacidea</taxon>
        <taxon>Nephropoidea</taxon>
        <taxon>Nephropidae</taxon>
        <taxon>Homarus</taxon>
    </lineage>
</organism>
<reference evidence="8" key="1">
    <citation type="journal article" date="2021" name="Sci. Adv.">
        <title>The American lobster genome reveals insights on longevity, neural, and immune adaptations.</title>
        <authorList>
            <person name="Polinski J.M."/>
            <person name="Zimin A.V."/>
            <person name="Clark K.F."/>
            <person name="Kohn A.B."/>
            <person name="Sadowski N."/>
            <person name="Timp W."/>
            <person name="Ptitsyn A."/>
            <person name="Khanna P."/>
            <person name="Romanova D.Y."/>
            <person name="Williams P."/>
            <person name="Greenwood S.J."/>
            <person name="Moroz L.L."/>
            <person name="Walt D.R."/>
            <person name="Bodnar A.G."/>
        </authorList>
    </citation>
    <scope>NUCLEOTIDE SEQUENCE</scope>
    <source>
        <strain evidence="8">GMGI-L3</strain>
    </source>
</reference>
<feature type="binding site" evidence="7">
    <location>
        <position position="165"/>
    </location>
    <ligand>
        <name>a divalent metal cation</name>
        <dbReference type="ChEBI" id="CHEBI:60240"/>
        <label>2</label>
    </ligand>
</feature>
<evidence type="ECO:0000313" key="8">
    <source>
        <dbReference type="EMBL" id="KAG7177805.1"/>
    </source>
</evidence>